<dbReference type="InterPro" id="IPR035699">
    <property type="entry name" value="AAA_6"/>
</dbReference>
<dbReference type="GO" id="GO:0097729">
    <property type="term" value="C:9+2 motile cilium"/>
    <property type="evidence" value="ECO:0007669"/>
    <property type="project" value="TreeGrafter"/>
</dbReference>
<dbReference type="Pfam" id="PF12774">
    <property type="entry name" value="AAA_6"/>
    <property type="match status" value="1"/>
</dbReference>
<dbReference type="EMBL" id="JAWQEG010000365">
    <property type="protein sequence ID" value="KAK3891144.1"/>
    <property type="molecule type" value="Genomic_DNA"/>
</dbReference>
<dbReference type="GO" id="GO:0005524">
    <property type="term" value="F:ATP binding"/>
    <property type="evidence" value="ECO:0007669"/>
    <property type="project" value="InterPro"/>
</dbReference>
<reference evidence="3" key="1">
    <citation type="submission" date="2023-10" db="EMBL/GenBank/DDBJ databases">
        <title>Genome assemblies of two species of porcelain crab, Petrolisthes cinctipes and Petrolisthes manimaculis (Anomura: Porcellanidae).</title>
        <authorList>
            <person name="Angst P."/>
        </authorList>
    </citation>
    <scope>NUCLEOTIDE SEQUENCE</scope>
    <source>
        <strain evidence="3">PB745_01</strain>
        <tissue evidence="3">Gill</tissue>
    </source>
</reference>
<dbReference type="GO" id="GO:0008569">
    <property type="term" value="F:minus-end-directed microtubule motor activity"/>
    <property type="evidence" value="ECO:0007669"/>
    <property type="project" value="TreeGrafter"/>
</dbReference>
<dbReference type="AlphaFoldDB" id="A0AAE1KZU0"/>
<dbReference type="InterPro" id="IPR027417">
    <property type="entry name" value="P-loop_NTPase"/>
</dbReference>
<feature type="domain" description="Dynein heavy chain hydrolytic ATP-binding dynein motor region" evidence="2">
    <location>
        <begin position="101"/>
        <end position="290"/>
    </location>
</feature>
<protein>
    <recommendedName>
        <fullName evidence="2">Dynein heavy chain hydrolytic ATP-binding dynein motor region domain-containing protein</fullName>
    </recommendedName>
</protein>
<evidence type="ECO:0000256" key="1">
    <source>
        <dbReference type="SAM" id="MobiDB-lite"/>
    </source>
</evidence>
<accession>A0AAE1KZU0</accession>
<dbReference type="GO" id="GO:0045505">
    <property type="term" value="F:dynein intermediate chain binding"/>
    <property type="evidence" value="ECO:0007669"/>
    <property type="project" value="InterPro"/>
</dbReference>
<dbReference type="GO" id="GO:0060294">
    <property type="term" value="P:cilium movement involved in cell motility"/>
    <property type="evidence" value="ECO:0007669"/>
    <property type="project" value="TreeGrafter"/>
</dbReference>
<comment type="caution">
    <text evidence="3">The sequence shown here is derived from an EMBL/GenBank/DDBJ whole genome shotgun (WGS) entry which is preliminary data.</text>
</comment>
<dbReference type="PANTHER" id="PTHR10676">
    <property type="entry name" value="DYNEIN HEAVY CHAIN FAMILY PROTEIN"/>
    <property type="match status" value="1"/>
</dbReference>
<feature type="region of interest" description="Disordered" evidence="1">
    <location>
        <begin position="1"/>
        <end position="20"/>
    </location>
</feature>
<evidence type="ECO:0000313" key="4">
    <source>
        <dbReference type="Proteomes" id="UP001286313"/>
    </source>
</evidence>
<evidence type="ECO:0000313" key="3">
    <source>
        <dbReference type="EMBL" id="KAK3891144.1"/>
    </source>
</evidence>
<dbReference type="InterPro" id="IPR026983">
    <property type="entry name" value="DHC"/>
</dbReference>
<feature type="region of interest" description="Disordered" evidence="1">
    <location>
        <begin position="55"/>
        <end position="77"/>
    </location>
</feature>
<sequence>MQNEQRQETESVHDYRENEQQCKGNMWSTRLVDGLIDVSKQGNNILLMKKEDDWKEKNEENTGDKKKNDTGSQHTKHNNKYLKGLVGQLGWRWLLRMWPTLTPATLRARHALLTAAATQRCGVAVGEVGEGKTETLRGLSRAAGQHLASLTCSDRTPAQTLYSVISDGVQGGFWLLFEEAALLPPALLQHLPQCLHNIRYTKLNALRRCLIDGEEMKLVDSFSMFLTVTSPPDPTVAPHCPLLAHPLSPHLTTITVSLPRTETLLEVVLRGRGFLVSLAYLHRIHKCFAHVAERGGALPSLVRRMIQKVQNTVGAELRKNRGASFCKICSVFLTHHKKIQPLLKLLLLEELNNMNFIVPIAALSLRIPPSKPSC</sequence>
<dbReference type="Proteomes" id="UP001286313">
    <property type="component" value="Unassembled WGS sequence"/>
</dbReference>
<feature type="compositionally biased region" description="Basic and acidic residues" evidence="1">
    <location>
        <begin position="55"/>
        <end position="69"/>
    </location>
</feature>
<name>A0AAE1KZU0_PETCI</name>
<organism evidence="3 4">
    <name type="scientific">Petrolisthes cinctipes</name>
    <name type="common">Flat porcelain crab</name>
    <dbReference type="NCBI Taxonomy" id="88211"/>
    <lineage>
        <taxon>Eukaryota</taxon>
        <taxon>Metazoa</taxon>
        <taxon>Ecdysozoa</taxon>
        <taxon>Arthropoda</taxon>
        <taxon>Crustacea</taxon>
        <taxon>Multicrustacea</taxon>
        <taxon>Malacostraca</taxon>
        <taxon>Eumalacostraca</taxon>
        <taxon>Eucarida</taxon>
        <taxon>Decapoda</taxon>
        <taxon>Pleocyemata</taxon>
        <taxon>Anomura</taxon>
        <taxon>Galatheoidea</taxon>
        <taxon>Porcellanidae</taxon>
        <taxon>Petrolisthes</taxon>
    </lineage>
</organism>
<keyword evidence="4" id="KW-1185">Reference proteome</keyword>
<dbReference type="SUPFAM" id="SSF52540">
    <property type="entry name" value="P-loop containing nucleoside triphosphate hydrolases"/>
    <property type="match status" value="1"/>
</dbReference>
<proteinExistence type="predicted"/>
<dbReference type="GO" id="GO:0051959">
    <property type="term" value="F:dynein light intermediate chain binding"/>
    <property type="evidence" value="ECO:0007669"/>
    <property type="project" value="InterPro"/>
</dbReference>
<dbReference type="Gene3D" id="3.40.50.300">
    <property type="entry name" value="P-loop containing nucleotide triphosphate hydrolases"/>
    <property type="match status" value="1"/>
</dbReference>
<evidence type="ECO:0000259" key="2">
    <source>
        <dbReference type="Pfam" id="PF12774"/>
    </source>
</evidence>
<dbReference type="PANTHER" id="PTHR10676:SF359">
    <property type="entry name" value="DYNEIN HEAVY CHAIN DOMAIN-CONTAINING PROTEIN 1"/>
    <property type="match status" value="1"/>
</dbReference>
<dbReference type="GO" id="GO:0036156">
    <property type="term" value="C:inner dynein arm"/>
    <property type="evidence" value="ECO:0007669"/>
    <property type="project" value="TreeGrafter"/>
</dbReference>
<gene>
    <name evidence="3" type="ORF">Pcinc_004935</name>
</gene>